<keyword evidence="7 9" id="KW-0326">Glycosidase</keyword>
<accession>A0ABQ0LKK0</accession>
<evidence type="ECO:0000256" key="4">
    <source>
        <dbReference type="ARBA" id="ARBA00022729"/>
    </source>
</evidence>
<dbReference type="InterPro" id="IPR044846">
    <property type="entry name" value="GH10"/>
</dbReference>
<dbReference type="InterPro" id="IPR017853">
    <property type="entry name" value="GH"/>
</dbReference>
<reference evidence="12" key="1">
    <citation type="submission" date="2014-09" db="EMBL/GenBank/DDBJ databases">
        <title>Genome sequence of the luminous mushroom Mycena chlorophos for searching fungal bioluminescence genes.</title>
        <authorList>
            <person name="Tanaka Y."/>
            <person name="Kasuga D."/>
            <person name="Oba Y."/>
            <person name="Hase S."/>
            <person name="Sato K."/>
            <person name="Oba Y."/>
            <person name="Sakakibara Y."/>
        </authorList>
    </citation>
    <scope>NUCLEOTIDE SEQUENCE</scope>
</reference>
<evidence type="ECO:0000259" key="11">
    <source>
        <dbReference type="PROSITE" id="PS51760"/>
    </source>
</evidence>
<evidence type="ECO:0000313" key="13">
    <source>
        <dbReference type="Proteomes" id="UP000815677"/>
    </source>
</evidence>
<keyword evidence="4 10" id="KW-0732">Signal</keyword>
<protein>
    <recommendedName>
        <fullName evidence="9">Beta-xylanase</fullName>
        <ecNumber evidence="9">3.2.1.8</ecNumber>
    </recommendedName>
</protein>
<evidence type="ECO:0000256" key="6">
    <source>
        <dbReference type="ARBA" id="ARBA00023277"/>
    </source>
</evidence>
<comment type="catalytic activity">
    <reaction evidence="1 9">
        <text>Endohydrolysis of (1-&gt;4)-beta-D-xylosidic linkages in xylans.</text>
        <dbReference type="EC" id="3.2.1.8"/>
    </reaction>
</comment>
<evidence type="ECO:0000256" key="5">
    <source>
        <dbReference type="ARBA" id="ARBA00022801"/>
    </source>
</evidence>
<keyword evidence="3" id="KW-0858">Xylan degradation</keyword>
<dbReference type="EC" id="3.2.1.8" evidence="9"/>
<organism evidence="12 13">
    <name type="scientific">Mycena chlorophos</name>
    <name type="common">Agaric fungus</name>
    <name type="synonym">Agaricus chlorophos</name>
    <dbReference type="NCBI Taxonomy" id="658473"/>
    <lineage>
        <taxon>Eukaryota</taxon>
        <taxon>Fungi</taxon>
        <taxon>Dikarya</taxon>
        <taxon>Basidiomycota</taxon>
        <taxon>Agaricomycotina</taxon>
        <taxon>Agaricomycetes</taxon>
        <taxon>Agaricomycetidae</taxon>
        <taxon>Agaricales</taxon>
        <taxon>Marasmiineae</taxon>
        <taxon>Mycenaceae</taxon>
        <taxon>Mycena</taxon>
    </lineage>
</organism>
<evidence type="ECO:0000256" key="3">
    <source>
        <dbReference type="ARBA" id="ARBA00022651"/>
    </source>
</evidence>
<gene>
    <name evidence="12" type="ORF">MCHLO_08755</name>
</gene>
<feature type="chain" id="PRO_5045790924" description="Beta-xylanase" evidence="10">
    <location>
        <begin position="22"/>
        <end position="403"/>
    </location>
</feature>
<comment type="similarity">
    <text evidence="2 9">Belongs to the glycosyl hydrolase 10 (cellulase F) family.</text>
</comment>
<dbReference type="Proteomes" id="UP000815677">
    <property type="component" value="Unassembled WGS sequence"/>
</dbReference>
<evidence type="ECO:0000256" key="9">
    <source>
        <dbReference type="RuleBase" id="RU361174"/>
    </source>
</evidence>
<dbReference type="GO" id="GO:0016787">
    <property type="term" value="F:hydrolase activity"/>
    <property type="evidence" value="ECO:0007669"/>
    <property type="project" value="UniProtKB-KW"/>
</dbReference>
<evidence type="ECO:0000256" key="8">
    <source>
        <dbReference type="ARBA" id="ARBA00023326"/>
    </source>
</evidence>
<dbReference type="InterPro" id="IPR001000">
    <property type="entry name" value="GH10_dom"/>
</dbReference>
<dbReference type="PANTHER" id="PTHR31490:SF88">
    <property type="entry name" value="BETA-XYLANASE"/>
    <property type="match status" value="1"/>
</dbReference>
<feature type="signal peptide" evidence="10">
    <location>
        <begin position="1"/>
        <end position="21"/>
    </location>
</feature>
<keyword evidence="13" id="KW-1185">Reference proteome</keyword>
<evidence type="ECO:0000256" key="10">
    <source>
        <dbReference type="SAM" id="SignalP"/>
    </source>
</evidence>
<dbReference type="PROSITE" id="PS51760">
    <property type="entry name" value="GH10_2"/>
    <property type="match status" value="1"/>
</dbReference>
<evidence type="ECO:0000256" key="2">
    <source>
        <dbReference type="ARBA" id="ARBA00007495"/>
    </source>
</evidence>
<proteinExistence type="inferred from homology"/>
<evidence type="ECO:0000313" key="12">
    <source>
        <dbReference type="EMBL" id="GAT51629.1"/>
    </source>
</evidence>
<dbReference type="Pfam" id="PF00331">
    <property type="entry name" value="Glyco_hydro_10"/>
    <property type="match status" value="1"/>
</dbReference>
<dbReference type="Gene3D" id="3.20.20.80">
    <property type="entry name" value="Glycosidases"/>
    <property type="match status" value="1"/>
</dbReference>
<keyword evidence="5 9" id="KW-0378">Hydrolase</keyword>
<name>A0ABQ0LKK0_MYCCL</name>
<dbReference type="SMART" id="SM00633">
    <property type="entry name" value="Glyco_10"/>
    <property type="match status" value="1"/>
</dbReference>
<evidence type="ECO:0000256" key="1">
    <source>
        <dbReference type="ARBA" id="ARBA00000681"/>
    </source>
</evidence>
<dbReference type="EMBL" id="DF847305">
    <property type="protein sequence ID" value="GAT51629.1"/>
    <property type="molecule type" value="Genomic_DNA"/>
</dbReference>
<keyword evidence="6 9" id="KW-0119">Carbohydrate metabolism</keyword>
<feature type="domain" description="GH10" evidence="11">
    <location>
        <begin position="42"/>
        <end position="377"/>
    </location>
</feature>
<keyword evidence="8 9" id="KW-0624">Polysaccharide degradation</keyword>
<dbReference type="SUPFAM" id="SSF51445">
    <property type="entry name" value="(Trans)glycosidases"/>
    <property type="match status" value="1"/>
</dbReference>
<sequence length="403" mass="43130">MASLIASSVAATLLAAHLAQAQPAVSLLIDTGYASSGPLHVASILPAVSARKGQAFHFGSTYDTTEAPQSWFDTMFESFFKHVVSENGCKWDATEPEQGVSNLTECQACRSFATARGNSFRGHNTFWHQQMPAWLPGNFTASELVGNIIPQHVKQEIGGMGPSVTSWDVVNEVVGDNATTGMTALQCVLSKADWPTVTADGSGIPLVKDLSFVYAAFSTAFATAGPNTRLAVNDYNTGGQDAKTECEIALIKSIHENTHIPFDRLAIGFQSHLTAAVGGFYTKSELATTFSTLAKLGVEAMITEMDIELATNSTAFLRYQAAIWGDYLDACLYASNCNEFINWDPRDDLSWRGLPAAATLFDGEGNPKPAAYEVAARLENFAAGKPEPCSTSSGTSVCKLSRH</sequence>
<evidence type="ECO:0000256" key="7">
    <source>
        <dbReference type="ARBA" id="ARBA00023295"/>
    </source>
</evidence>
<dbReference type="PANTHER" id="PTHR31490">
    <property type="entry name" value="GLYCOSYL HYDROLASE"/>
    <property type="match status" value="1"/>
</dbReference>
<dbReference type="PRINTS" id="PR00134">
    <property type="entry name" value="GLHYDRLASE10"/>
</dbReference>